<dbReference type="EMBL" id="CP042912">
    <property type="protein sequence ID" value="QEG22300.1"/>
    <property type="molecule type" value="Genomic_DNA"/>
</dbReference>
<dbReference type="OrthoDB" id="9778494at2"/>
<dbReference type="InterPro" id="IPR013766">
    <property type="entry name" value="Thioredoxin_domain"/>
</dbReference>
<evidence type="ECO:0000313" key="5">
    <source>
        <dbReference type="Proteomes" id="UP000322214"/>
    </source>
</evidence>
<evidence type="ECO:0000256" key="2">
    <source>
        <dbReference type="SAM" id="MobiDB-lite"/>
    </source>
</evidence>
<feature type="compositionally biased region" description="Basic and acidic residues" evidence="2">
    <location>
        <begin position="492"/>
        <end position="511"/>
    </location>
</feature>
<name>A0A5B9PBC8_9BACT</name>
<dbReference type="Gene3D" id="1.25.40.10">
    <property type="entry name" value="Tetratricopeptide repeat domain"/>
    <property type="match status" value="1"/>
</dbReference>
<dbReference type="Proteomes" id="UP000322214">
    <property type="component" value="Chromosome"/>
</dbReference>
<feature type="compositionally biased region" description="Basic and acidic residues" evidence="2">
    <location>
        <begin position="184"/>
        <end position="204"/>
    </location>
</feature>
<dbReference type="RefSeq" id="WP_075081587.1">
    <property type="nucleotide sequence ID" value="NZ_CP042912.1"/>
</dbReference>
<dbReference type="PANTHER" id="PTHR45588">
    <property type="entry name" value="TPR DOMAIN-CONTAINING PROTEIN"/>
    <property type="match status" value="1"/>
</dbReference>
<feature type="coiled-coil region" evidence="1">
    <location>
        <begin position="527"/>
        <end position="554"/>
    </location>
</feature>
<feature type="domain" description="Thioredoxin" evidence="3">
    <location>
        <begin position="695"/>
        <end position="844"/>
    </location>
</feature>
<keyword evidence="4" id="KW-0560">Oxidoreductase</keyword>
<dbReference type="PANTHER" id="PTHR45588:SF1">
    <property type="entry name" value="WW DOMAIN-CONTAINING PROTEIN"/>
    <property type="match status" value="1"/>
</dbReference>
<dbReference type="GO" id="GO:0004601">
    <property type="term" value="F:peroxidase activity"/>
    <property type="evidence" value="ECO:0007669"/>
    <property type="project" value="UniProtKB-KW"/>
</dbReference>
<gene>
    <name evidence="4" type="primary">bcp_2</name>
    <name evidence="4" type="ORF">MFFC18_21760</name>
</gene>
<feature type="region of interest" description="Disordered" evidence="2">
    <location>
        <begin position="483"/>
        <end position="518"/>
    </location>
</feature>
<evidence type="ECO:0000256" key="1">
    <source>
        <dbReference type="SAM" id="Coils"/>
    </source>
</evidence>
<organism evidence="4 5">
    <name type="scientific">Mariniblastus fucicola</name>
    <dbReference type="NCBI Taxonomy" id="980251"/>
    <lineage>
        <taxon>Bacteria</taxon>
        <taxon>Pseudomonadati</taxon>
        <taxon>Planctomycetota</taxon>
        <taxon>Planctomycetia</taxon>
        <taxon>Pirellulales</taxon>
        <taxon>Pirellulaceae</taxon>
        <taxon>Mariniblastus</taxon>
    </lineage>
</organism>
<dbReference type="InterPro" id="IPR000866">
    <property type="entry name" value="AhpC/TSA"/>
</dbReference>
<dbReference type="InterPro" id="IPR036249">
    <property type="entry name" value="Thioredoxin-like_sf"/>
</dbReference>
<dbReference type="Gene3D" id="3.40.30.10">
    <property type="entry name" value="Glutaredoxin"/>
    <property type="match status" value="1"/>
</dbReference>
<evidence type="ECO:0000313" key="4">
    <source>
        <dbReference type="EMBL" id="QEG22300.1"/>
    </source>
</evidence>
<dbReference type="GO" id="GO:0006950">
    <property type="term" value="P:response to stress"/>
    <property type="evidence" value="ECO:0007669"/>
    <property type="project" value="UniProtKB-ARBA"/>
</dbReference>
<feature type="region of interest" description="Disordered" evidence="2">
    <location>
        <begin position="177"/>
        <end position="209"/>
    </location>
</feature>
<dbReference type="InterPro" id="IPR011990">
    <property type="entry name" value="TPR-like_helical_dom_sf"/>
</dbReference>
<keyword evidence="4" id="KW-0575">Peroxidase</keyword>
<reference evidence="4 5" key="1">
    <citation type="submission" date="2019-08" db="EMBL/GenBank/DDBJ databases">
        <title>Deep-cultivation of Planctomycetes and their phenomic and genomic characterization uncovers novel biology.</title>
        <authorList>
            <person name="Wiegand S."/>
            <person name="Jogler M."/>
            <person name="Boedeker C."/>
            <person name="Pinto D."/>
            <person name="Vollmers J."/>
            <person name="Rivas-Marin E."/>
            <person name="Kohn T."/>
            <person name="Peeters S.H."/>
            <person name="Heuer A."/>
            <person name="Rast P."/>
            <person name="Oberbeckmann S."/>
            <person name="Bunk B."/>
            <person name="Jeske O."/>
            <person name="Meyerdierks A."/>
            <person name="Storesund J.E."/>
            <person name="Kallscheuer N."/>
            <person name="Luecker S."/>
            <person name="Lage O.M."/>
            <person name="Pohl T."/>
            <person name="Merkel B.J."/>
            <person name="Hornburger P."/>
            <person name="Mueller R.-W."/>
            <person name="Bruemmer F."/>
            <person name="Labrenz M."/>
            <person name="Spormann A.M."/>
            <person name="Op den Camp H."/>
            <person name="Overmann J."/>
            <person name="Amann R."/>
            <person name="Jetten M.S.M."/>
            <person name="Mascher T."/>
            <person name="Medema M.H."/>
            <person name="Devos D.P."/>
            <person name="Kaster A.-K."/>
            <person name="Ovreas L."/>
            <person name="Rohde M."/>
            <person name="Galperin M.Y."/>
            <person name="Jogler C."/>
        </authorList>
    </citation>
    <scope>NUCLEOTIDE SEQUENCE [LARGE SCALE GENOMIC DNA]</scope>
    <source>
        <strain evidence="4 5">FC18</strain>
    </source>
</reference>
<dbReference type="EC" id="1.11.1.15" evidence="4"/>
<keyword evidence="5" id="KW-1185">Reference proteome</keyword>
<evidence type="ECO:0000259" key="3">
    <source>
        <dbReference type="PROSITE" id="PS51352"/>
    </source>
</evidence>
<dbReference type="STRING" id="980251.GCA_001642875_00132"/>
<protein>
    <submittedName>
        <fullName evidence="4">Peroxiredoxin</fullName>
        <ecNumber evidence="4">1.11.1.15</ecNumber>
    </submittedName>
</protein>
<dbReference type="Pfam" id="PF00578">
    <property type="entry name" value="AhpC-TSA"/>
    <property type="match status" value="1"/>
</dbReference>
<accession>A0A5B9PBC8</accession>
<keyword evidence="1" id="KW-0175">Coiled coil</keyword>
<dbReference type="AlphaFoldDB" id="A0A5B9PBC8"/>
<dbReference type="PROSITE" id="PS51352">
    <property type="entry name" value="THIOREDOXIN_2"/>
    <property type="match status" value="1"/>
</dbReference>
<sequence length="845" mass="95324">MKPETKQTRQFQAREFKSPVGILCILLAYAFLLNGWPGLSVAQDTTSPDDPLAEVLAGHSFHGSAFNEGARQSARLLGGTGKVHFDITTDSDDAQRFFNQGVGQLHGFWDLEAERSFRQVAMIDPDCAMAYWGAALATFEKPERAAGFAQEALDRIDNVSEREKQYIKALHRYFHGEKKKPKKQSKDEKEKEVENDGEKKKQEAEYELVSSSSRKDRAARYLKDLEDIVISNPDDVEAKALVVHRIWYNSRAGWPIGSYVAAESLLKEIFAANPMHPAHHYRIHLWDRRKPELSVESAGMCGLSSPSIAHMWHMPGHIFSRLNRYDDAIYYQEASARTDHRHMITDHVIPDEIHNYAHNNEWLTRNYVFLGRATDALSLAINLVELPRHPKYNAFGIDRSGSAVYGQKRLTQVLREFQMYDKLADVIDRGCFSNLDIDQDINAWRLQGCFAAITGQSEQQKQFVSSLDELMAETKKDSDEAKSLVASLKSQLESKPKKSGGEKKSDESKVDSEDDSQDDVKVVKVDKKKLGEEYKSAKKEAEKLAKRLKTIEQALKAIEGYQSVAGNDFAAAEKLLSETKGEDEAWLAELNFRGGETEGGLEALRKQVEKRKHQSIPLARLTWCLFKAGELEEAKLRFEELKTVAIGADRSVEVFSRLDSLTSAIKADSDWIVDSGIQKADTHFRPPLDSLGPVHWTPPAAPRWEVVDANNEVASSQSYAGENVLVIFYLGHGCLHCAEQLQAFGPRAKDFEDAGIKMIAISSDSHEDLSKSMESYDGELPIRLASDASLEVFKAFRAHDDFESLALHGTFLIDKQGRVRWQDISYEPFMDHEFLLNESKRLLKF</sequence>
<dbReference type="CDD" id="cd02971">
    <property type="entry name" value="PRX_family"/>
    <property type="match status" value="1"/>
</dbReference>
<dbReference type="SUPFAM" id="SSF48452">
    <property type="entry name" value="TPR-like"/>
    <property type="match status" value="1"/>
</dbReference>
<dbReference type="KEGG" id="mff:MFFC18_21760"/>
<dbReference type="SUPFAM" id="SSF52833">
    <property type="entry name" value="Thioredoxin-like"/>
    <property type="match status" value="1"/>
</dbReference>
<proteinExistence type="predicted"/>